<comment type="caution">
    <text evidence="2">The sequence shown here is derived from an EMBL/GenBank/DDBJ whole genome shotgun (WGS) entry which is preliminary data.</text>
</comment>
<dbReference type="AlphaFoldDB" id="A0A4Y8KQH1"/>
<proteinExistence type="inferred from homology"/>
<dbReference type="PANTHER" id="PTHR18964:SF149">
    <property type="entry name" value="BIFUNCTIONAL UDP-N-ACETYLGLUCOSAMINE 2-EPIMERASE_N-ACETYLMANNOSAMINE KINASE"/>
    <property type="match status" value="1"/>
</dbReference>
<name>A0A4Y8KQH1_9MICO</name>
<protein>
    <submittedName>
        <fullName evidence="2">ROK family protein</fullName>
    </submittedName>
</protein>
<dbReference type="PANTHER" id="PTHR18964">
    <property type="entry name" value="ROK (REPRESSOR, ORF, KINASE) FAMILY"/>
    <property type="match status" value="1"/>
</dbReference>
<dbReference type="InterPro" id="IPR043129">
    <property type="entry name" value="ATPase_NBD"/>
</dbReference>
<dbReference type="RefSeq" id="WP_134172428.1">
    <property type="nucleotide sequence ID" value="NZ_SODI01000001.1"/>
</dbReference>
<dbReference type="Pfam" id="PF00480">
    <property type="entry name" value="ROK"/>
    <property type="match status" value="1"/>
</dbReference>
<dbReference type="InterPro" id="IPR036390">
    <property type="entry name" value="WH_DNA-bd_sf"/>
</dbReference>
<dbReference type="EMBL" id="SOHQ01000008">
    <property type="protein sequence ID" value="TFD81385.1"/>
    <property type="molecule type" value="Genomic_DNA"/>
</dbReference>
<organism evidence="2 3">
    <name type="scientific">Cryobacterium psychrophilum</name>
    <dbReference type="NCBI Taxonomy" id="41988"/>
    <lineage>
        <taxon>Bacteria</taxon>
        <taxon>Bacillati</taxon>
        <taxon>Actinomycetota</taxon>
        <taxon>Actinomycetes</taxon>
        <taxon>Micrococcales</taxon>
        <taxon>Microbacteriaceae</taxon>
        <taxon>Cryobacterium</taxon>
    </lineage>
</organism>
<sequence>MELTATGPQLLRRTNMTAILRHMRGTGVVTGSDLMGHTGLTRATVIAVCDDLIRLGWVQEIESHRFSSDNIRGRPARRFQFNHAAGAVVGIDVGAAKTTVLVADLMGRPLGKAMETFGAFEASTAERVATIDRALSEALESAGLTPSMILAVGVGVAAAVSRDGTISHGQGFWEAFDMGLQAELWQRYGWTVRIDNDANLAALAERWCGVGAGVDDLAVMLAGERIGTGLVENGRLLHGSAGGAGEAGSLELIAGVGTADGIARLARIWGTAALADGSPSTALTARGGPGGTVTAEMVFQAAAGGDAVASAILERIALRMARVVAMLGTMLNPTLVVIGGAVAASAGTLVATIERELPRWTATPPRVAVSTLGDTIVAVGAVRLALDYIEVNALDLDLAPA</sequence>
<gene>
    <name evidence="2" type="ORF">E3T53_02660</name>
</gene>
<keyword evidence="3" id="KW-1185">Reference proteome</keyword>
<reference evidence="2 3" key="1">
    <citation type="submission" date="2019-03" db="EMBL/GenBank/DDBJ databases">
        <title>Genomics of glacier-inhabiting Cryobacterium strains.</title>
        <authorList>
            <person name="Liu Q."/>
            <person name="Xin Y.-H."/>
        </authorList>
    </citation>
    <scope>NUCLEOTIDE SEQUENCE [LARGE SCALE GENOMIC DNA]</scope>
    <source>
        <strain evidence="2 3">CGMCC 1.4292</strain>
    </source>
</reference>
<accession>A0A4Y8KQH1</accession>
<dbReference type="Gene3D" id="1.10.10.10">
    <property type="entry name" value="Winged helix-like DNA-binding domain superfamily/Winged helix DNA-binding domain"/>
    <property type="match status" value="1"/>
</dbReference>
<dbReference type="InterPro" id="IPR000600">
    <property type="entry name" value="ROK"/>
</dbReference>
<dbReference type="OrthoDB" id="37575at2"/>
<dbReference type="SUPFAM" id="SSF53067">
    <property type="entry name" value="Actin-like ATPase domain"/>
    <property type="match status" value="1"/>
</dbReference>
<dbReference type="Gene3D" id="3.30.420.40">
    <property type="match status" value="2"/>
</dbReference>
<dbReference type="SUPFAM" id="SSF46785">
    <property type="entry name" value="Winged helix' DNA-binding domain"/>
    <property type="match status" value="1"/>
</dbReference>
<dbReference type="InterPro" id="IPR036388">
    <property type="entry name" value="WH-like_DNA-bd_sf"/>
</dbReference>
<evidence type="ECO:0000256" key="1">
    <source>
        <dbReference type="ARBA" id="ARBA00006479"/>
    </source>
</evidence>
<dbReference type="Proteomes" id="UP000298218">
    <property type="component" value="Unassembled WGS sequence"/>
</dbReference>
<comment type="similarity">
    <text evidence="1">Belongs to the ROK (NagC/XylR) family.</text>
</comment>
<evidence type="ECO:0000313" key="3">
    <source>
        <dbReference type="Proteomes" id="UP000298218"/>
    </source>
</evidence>
<evidence type="ECO:0000313" key="2">
    <source>
        <dbReference type="EMBL" id="TFD81385.1"/>
    </source>
</evidence>